<proteinExistence type="predicted"/>
<dbReference type="EMBL" id="HBUF01608678">
    <property type="protein sequence ID" value="CAG6778225.1"/>
    <property type="molecule type" value="Transcribed_RNA"/>
</dbReference>
<dbReference type="AlphaFoldDB" id="A0A8D8TAW4"/>
<protein>
    <submittedName>
        <fullName evidence="2">Uncharacterized protein</fullName>
    </submittedName>
</protein>
<dbReference type="EMBL" id="HBUF01608679">
    <property type="protein sequence ID" value="CAG6778227.1"/>
    <property type="molecule type" value="Transcribed_RNA"/>
</dbReference>
<dbReference type="EMBL" id="HBUF01268208">
    <property type="protein sequence ID" value="CAG6684582.1"/>
    <property type="molecule type" value="Transcribed_RNA"/>
</dbReference>
<feature type="region of interest" description="Disordered" evidence="1">
    <location>
        <begin position="51"/>
        <end position="73"/>
    </location>
</feature>
<dbReference type="EMBL" id="HBUF01268209">
    <property type="protein sequence ID" value="CAG6684585.1"/>
    <property type="molecule type" value="Transcribed_RNA"/>
</dbReference>
<dbReference type="EMBL" id="HBUF01268207">
    <property type="protein sequence ID" value="CAG6684579.1"/>
    <property type="molecule type" value="Transcribed_RNA"/>
</dbReference>
<dbReference type="EMBL" id="HBUF01268210">
    <property type="protein sequence ID" value="CAG6684588.1"/>
    <property type="molecule type" value="Transcribed_RNA"/>
</dbReference>
<evidence type="ECO:0000313" key="2">
    <source>
        <dbReference type="EMBL" id="CAG6684579.1"/>
    </source>
</evidence>
<sequence length="109" mass="12407">MSKTINSHKLRNKIPLNVVVGNPVVFNAIFWEVFQRAGNFAGKIETDNGWISRQQPRARENSDAHQGFDSSRGHWSRALPQALLAHPPLIQVEFKTSVRTFPSLLEKSW</sequence>
<dbReference type="EMBL" id="HBUF01375714">
    <property type="protein sequence ID" value="CAG6728208.1"/>
    <property type="molecule type" value="Transcribed_RNA"/>
</dbReference>
<accession>A0A8D8TAW4</accession>
<reference evidence="2" key="1">
    <citation type="submission" date="2021-05" db="EMBL/GenBank/DDBJ databases">
        <authorList>
            <person name="Alioto T."/>
            <person name="Alioto T."/>
            <person name="Gomez Garrido J."/>
        </authorList>
    </citation>
    <scope>NUCLEOTIDE SEQUENCE</scope>
</reference>
<dbReference type="EMBL" id="HBUF01608676">
    <property type="protein sequence ID" value="CAG6778222.1"/>
    <property type="molecule type" value="Transcribed_RNA"/>
</dbReference>
<organism evidence="2">
    <name type="scientific">Cacopsylla melanoneura</name>
    <dbReference type="NCBI Taxonomy" id="428564"/>
    <lineage>
        <taxon>Eukaryota</taxon>
        <taxon>Metazoa</taxon>
        <taxon>Ecdysozoa</taxon>
        <taxon>Arthropoda</taxon>
        <taxon>Hexapoda</taxon>
        <taxon>Insecta</taxon>
        <taxon>Pterygota</taxon>
        <taxon>Neoptera</taxon>
        <taxon>Paraneoptera</taxon>
        <taxon>Hemiptera</taxon>
        <taxon>Sternorrhyncha</taxon>
        <taxon>Psylloidea</taxon>
        <taxon>Psyllidae</taxon>
        <taxon>Psyllinae</taxon>
        <taxon>Cacopsylla</taxon>
    </lineage>
</organism>
<name>A0A8D8TAW4_9HEMI</name>
<evidence type="ECO:0000256" key="1">
    <source>
        <dbReference type="SAM" id="MobiDB-lite"/>
    </source>
</evidence>